<evidence type="ECO:0000259" key="2">
    <source>
        <dbReference type="PROSITE" id="PS51502"/>
    </source>
</evidence>
<dbReference type="PROSITE" id="PS51502">
    <property type="entry name" value="S_R_A_B_BARREL"/>
    <property type="match status" value="1"/>
</dbReference>
<accession>A0A9N9GSQ1</accession>
<dbReference type="OrthoDB" id="42919at2759"/>
<keyword evidence="4" id="KW-1185">Reference proteome</keyword>
<dbReference type="EMBL" id="CAJVPI010001952">
    <property type="protein sequence ID" value="CAG8631802.1"/>
    <property type="molecule type" value="Genomic_DNA"/>
</dbReference>
<dbReference type="InterPro" id="IPR013097">
    <property type="entry name" value="Dabb"/>
</dbReference>
<feature type="domain" description="Stress-response A/B barrel" evidence="2">
    <location>
        <begin position="3"/>
        <end position="96"/>
    </location>
</feature>
<dbReference type="AlphaFoldDB" id="A0A9N9GSQ1"/>
<gene>
    <name evidence="3" type="ORF">PBRASI_LOCUS9294</name>
</gene>
<evidence type="ECO:0000313" key="3">
    <source>
        <dbReference type="EMBL" id="CAG8631802.1"/>
    </source>
</evidence>
<dbReference type="Gene3D" id="3.30.70.100">
    <property type="match status" value="1"/>
</dbReference>
<dbReference type="Proteomes" id="UP000789739">
    <property type="component" value="Unassembled WGS sequence"/>
</dbReference>
<dbReference type="Pfam" id="PF07876">
    <property type="entry name" value="Dabb"/>
    <property type="match status" value="1"/>
</dbReference>
<dbReference type="PANTHER" id="PTHR33178">
    <property type="match status" value="1"/>
</dbReference>
<evidence type="ECO:0000256" key="1">
    <source>
        <dbReference type="ARBA" id="ARBA00011738"/>
    </source>
</evidence>
<dbReference type="SUPFAM" id="SSF54909">
    <property type="entry name" value="Dimeric alpha+beta barrel"/>
    <property type="match status" value="1"/>
</dbReference>
<comment type="caution">
    <text evidence="3">The sequence shown here is derived from an EMBL/GenBank/DDBJ whole genome shotgun (WGS) entry which is preliminary data.</text>
</comment>
<organism evidence="3 4">
    <name type="scientific">Paraglomus brasilianum</name>
    <dbReference type="NCBI Taxonomy" id="144538"/>
    <lineage>
        <taxon>Eukaryota</taxon>
        <taxon>Fungi</taxon>
        <taxon>Fungi incertae sedis</taxon>
        <taxon>Mucoromycota</taxon>
        <taxon>Glomeromycotina</taxon>
        <taxon>Glomeromycetes</taxon>
        <taxon>Paraglomerales</taxon>
        <taxon>Paraglomeraceae</taxon>
        <taxon>Paraglomus</taxon>
    </lineage>
</organism>
<dbReference type="SMART" id="SM00886">
    <property type="entry name" value="Dabb"/>
    <property type="match status" value="1"/>
</dbReference>
<proteinExistence type="predicted"/>
<comment type="subunit">
    <text evidence="1">Homodimer.</text>
</comment>
<dbReference type="InterPro" id="IPR011008">
    <property type="entry name" value="Dimeric_a/b-barrel"/>
</dbReference>
<sequence>MTVIHVVLLKFKPDANETAIKETLEEAIALKNNIPGILRYSAGSNFSNRSQGFTHGLVVEFEGKQELEAYSGHPIHVQYKQNYIAKYVEDVVAFDMEL</sequence>
<reference evidence="3" key="1">
    <citation type="submission" date="2021-06" db="EMBL/GenBank/DDBJ databases">
        <authorList>
            <person name="Kallberg Y."/>
            <person name="Tangrot J."/>
            <person name="Rosling A."/>
        </authorList>
    </citation>
    <scope>NUCLEOTIDE SEQUENCE</scope>
    <source>
        <strain evidence="3">BR232B</strain>
    </source>
</reference>
<protein>
    <submittedName>
        <fullName evidence="3">3188_t:CDS:1</fullName>
    </submittedName>
</protein>
<dbReference type="InterPro" id="IPR044662">
    <property type="entry name" value="HS1/DABB1-like"/>
</dbReference>
<name>A0A9N9GSQ1_9GLOM</name>
<evidence type="ECO:0000313" key="4">
    <source>
        <dbReference type="Proteomes" id="UP000789739"/>
    </source>
</evidence>
<dbReference type="PANTHER" id="PTHR33178:SF10">
    <property type="entry name" value="STRESS-RESPONSE A_B BARREL DOMAIN-CONTAINING PROTEIN"/>
    <property type="match status" value="1"/>
</dbReference>